<evidence type="ECO:0000313" key="1">
    <source>
        <dbReference type="EMBL" id="CFR00597.1"/>
    </source>
</evidence>
<dbReference type="AlphaFoldDB" id="A0AAI9EPB7"/>
<proteinExistence type="predicted"/>
<name>A0AAI9EPB7_YERFR</name>
<sequence>MGLDIDKLYYAAKMGRQIDNNDEEQGLGLKTNNGKTTTRRSMVPLSGLLGHTGLYDATHRQPARVGKKPVADDIGVADFC</sequence>
<comment type="caution">
    <text evidence="1">The sequence shown here is derived from an EMBL/GenBank/DDBJ whole genome shotgun (WGS) entry which is preliminary data.</text>
</comment>
<dbReference type="Proteomes" id="UP000046784">
    <property type="component" value="Unassembled WGS sequence"/>
</dbReference>
<evidence type="ECO:0000313" key="2">
    <source>
        <dbReference type="Proteomes" id="UP000046784"/>
    </source>
</evidence>
<dbReference type="RefSeq" id="WP_226722884.1">
    <property type="nucleotide sequence ID" value="NZ_CABMMF010000011.1"/>
</dbReference>
<reference evidence="1 2" key="1">
    <citation type="submission" date="2015-03" db="EMBL/GenBank/DDBJ databases">
        <authorList>
            <consortium name="Pathogen Informatics"/>
            <person name="Murphy D."/>
        </authorList>
    </citation>
    <scope>NUCLEOTIDE SEQUENCE [LARGE SCALE GENOMIC DNA]</scope>
    <source>
        <strain evidence="1 2">3400/83</strain>
    </source>
</reference>
<accession>A0AAI9EPB7</accession>
<organism evidence="1 2">
    <name type="scientific">Yersinia frederiksenii</name>
    <dbReference type="NCBI Taxonomy" id="29484"/>
    <lineage>
        <taxon>Bacteria</taxon>
        <taxon>Pseudomonadati</taxon>
        <taxon>Pseudomonadota</taxon>
        <taxon>Gammaproteobacteria</taxon>
        <taxon>Enterobacterales</taxon>
        <taxon>Yersiniaceae</taxon>
        <taxon>Yersinia</taxon>
    </lineage>
</organism>
<gene>
    <name evidence="1" type="ORF">ERS008524_02103</name>
</gene>
<protein>
    <submittedName>
        <fullName evidence="1">Uncharacterized protein</fullName>
    </submittedName>
</protein>
<dbReference type="EMBL" id="CGCB01000011">
    <property type="protein sequence ID" value="CFR00597.1"/>
    <property type="molecule type" value="Genomic_DNA"/>
</dbReference>